<comment type="subcellular location">
    <subcellularLocation>
        <location evidence="1 9">Nucleus</location>
    </subcellularLocation>
</comment>
<dbReference type="Proteomes" id="UP000007797">
    <property type="component" value="Unassembled WGS sequence"/>
</dbReference>
<comment type="similarity">
    <text evidence="2 9">Belongs to the snRNP Sm proteins family.</text>
</comment>
<dbReference type="Gene3D" id="2.30.30.100">
    <property type="match status" value="1"/>
</dbReference>
<keyword evidence="6 9" id="KW-0508">mRNA splicing</keyword>
<dbReference type="InterPro" id="IPR034103">
    <property type="entry name" value="Lsm8"/>
</dbReference>
<dbReference type="CDD" id="cd01727">
    <property type="entry name" value="LSm8"/>
    <property type="match status" value="1"/>
</dbReference>
<dbReference type="InterPro" id="IPR044642">
    <property type="entry name" value="PTHR15588"/>
</dbReference>
<sequence length="145" mass="16203">MSLLEQFFKKQVLVLTADGRNIVGTLIGLDQTTNIILEKCHERIYSPDEGVTKYNLGIHLIKGDDVAVIGEIDQELDAIVVVVMTIDKFDIEKKAAASLDPPKQTDMTAVTVKTAIKSFNKCTLFALILLGTFYYLRHRFLTIIS</sequence>
<dbReference type="InterPro" id="IPR047575">
    <property type="entry name" value="Sm"/>
</dbReference>
<dbReference type="InterPro" id="IPR010920">
    <property type="entry name" value="LSM_dom_sf"/>
</dbReference>
<keyword evidence="7 9" id="KW-0539">Nucleus</keyword>
<proteinExistence type="inferred from homology"/>
<dbReference type="GO" id="GO:0003729">
    <property type="term" value="F:mRNA binding"/>
    <property type="evidence" value="ECO:0007669"/>
    <property type="project" value="TreeGrafter"/>
</dbReference>
<organism evidence="11 12">
    <name type="scientific">Cavenderia fasciculata</name>
    <name type="common">Slime mold</name>
    <name type="synonym">Dictyostelium fasciculatum</name>
    <dbReference type="NCBI Taxonomy" id="261658"/>
    <lineage>
        <taxon>Eukaryota</taxon>
        <taxon>Amoebozoa</taxon>
        <taxon>Evosea</taxon>
        <taxon>Eumycetozoa</taxon>
        <taxon>Dictyostelia</taxon>
        <taxon>Acytosteliales</taxon>
        <taxon>Cavenderiaceae</taxon>
        <taxon>Cavenderia</taxon>
    </lineage>
</organism>
<gene>
    <name evidence="11" type="primary">lsm8</name>
    <name evidence="9" type="synonym">LSM8</name>
    <name evidence="11" type="ORF">DFA_11833</name>
</gene>
<dbReference type="AlphaFoldDB" id="F4QEC3"/>
<dbReference type="EMBL" id="GL883029">
    <property type="protein sequence ID" value="EGG14070.1"/>
    <property type="molecule type" value="Genomic_DNA"/>
</dbReference>
<evidence type="ECO:0000256" key="7">
    <source>
        <dbReference type="ARBA" id="ARBA00023242"/>
    </source>
</evidence>
<keyword evidence="5 9" id="KW-0694">RNA-binding</keyword>
<dbReference type="SMART" id="SM00651">
    <property type="entry name" value="Sm"/>
    <property type="match status" value="1"/>
</dbReference>
<dbReference type="GO" id="GO:0000398">
    <property type="term" value="P:mRNA splicing, via spliceosome"/>
    <property type="evidence" value="ECO:0007669"/>
    <property type="project" value="UniProtKB-UniRule"/>
</dbReference>
<dbReference type="GO" id="GO:0071011">
    <property type="term" value="C:precatalytic spliceosome"/>
    <property type="evidence" value="ECO:0007669"/>
    <property type="project" value="TreeGrafter"/>
</dbReference>
<name>F4QEC3_CACFS</name>
<evidence type="ECO:0000256" key="1">
    <source>
        <dbReference type="ARBA" id="ARBA00004123"/>
    </source>
</evidence>
<protein>
    <recommendedName>
        <fullName evidence="9">U6 snRNA-associated Sm-like protein LSm8</fullName>
    </recommendedName>
</protein>
<dbReference type="OrthoDB" id="10263346at2759"/>
<dbReference type="GeneID" id="14865855"/>
<dbReference type="PANTHER" id="PTHR15588">
    <property type="entry name" value="LSM1"/>
    <property type="match status" value="1"/>
</dbReference>
<keyword evidence="12" id="KW-1185">Reference proteome</keyword>
<dbReference type="GO" id="GO:0046540">
    <property type="term" value="C:U4/U6 x U5 tri-snRNP complex"/>
    <property type="evidence" value="ECO:0007669"/>
    <property type="project" value="UniProtKB-UniRule"/>
</dbReference>
<evidence type="ECO:0000259" key="10">
    <source>
        <dbReference type="PROSITE" id="PS52002"/>
    </source>
</evidence>
<comment type="function">
    <text evidence="9">Plays role in pre-mRNA splicing as component of the U4/U6-U5 tri-snRNP complex that is involved in spliceosome assembly, and as component of the precatalytic spliceosome (spliceosome B complex). The heptameric LSM2-8 complex binds specifically to the 3'-terminal U-tract of U6 snRNA.</text>
</comment>
<evidence type="ECO:0000313" key="11">
    <source>
        <dbReference type="EMBL" id="EGG14070.1"/>
    </source>
</evidence>
<dbReference type="InterPro" id="IPR001163">
    <property type="entry name" value="Sm_dom_euk/arc"/>
</dbReference>
<accession>F4QEC3</accession>
<evidence type="ECO:0000313" key="12">
    <source>
        <dbReference type="Proteomes" id="UP000007797"/>
    </source>
</evidence>
<evidence type="ECO:0000256" key="4">
    <source>
        <dbReference type="ARBA" id="ARBA00022728"/>
    </source>
</evidence>
<dbReference type="PANTHER" id="PTHR15588:SF9">
    <property type="entry name" value="U6 SNRNA-ASSOCIATED SM-LIKE PROTEIN LSM8"/>
    <property type="match status" value="1"/>
</dbReference>
<evidence type="ECO:0000256" key="5">
    <source>
        <dbReference type="ARBA" id="ARBA00022884"/>
    </source>
</evidence>
<feature type="domain" description="Sm" evidence="10">
    <location>
        <begin position="1"/>
        <end position="75"/>
    </location>
</feature>
<dbReference type="FunFam" id="2.30.30.100:FF:000027">
    <property type="entry name" value="U6 snRNA-associated Sm-like protein LSm8"/>
    <property type="match status" value="1"/>
</dbReference>
<evidence type="ECO:0000256" key="3">
    <source>
        <dbReference type="ARBA" id="ARBA00022664"/>
    </source>
</evidence>
<evidence type="ECO:0000256" key="9">
    <source>
        <dbReference type="RuleBase" id="RU365048"/>
    </source>
</evidence>
<dbReference type="RefSeq" id="XP_004350778.1">
    <property type="nucleotide sequence ID" value="XM_004350727.1"/>
</dbReference>
<dbReference type="KEGG" id="dfa:DFA_11833"/>
<keyword evidence="8 9" id="KW-0687">Ribonucleoprotein</keyword>
<evidence type="ECO:0000256" key="2">
    <source>
        <dbReference type="ARBA" id="ARBA00006850"/>
    </source>
</evidence>
<keyword evidence="3 9" id="KW-0507">mRNA processing</keyword>
<dbReference type="GO" id="GO:0005688">
    <property type="term" value="C:U6 snRNP"/>
    <property type="evidence" value="ECO:0007669"/>
    <property type="project" value="UniProtKB-UniRule"/>
</dbReference>
<reference evidence="12" key="1">
    <citation type="journal article" date="2011" name="Genome Res.">
        <title>Phylogeny-wide analysis of social amoeba genomes highlights ancient origins for complex intercellular communication.</title>
        <authorList>
            <person name="Heidel A.J."/>
            <person name="Lawal H.M."/>
            <person name="Felder M."/>
            <person name="Schilde C."/>
            <person name="Helps N.R."/>
            <person name="Tunggal B."/>
            <person name="Rivero F."/>
            <person name="John U."/>
            <person name="Schleicher M."/>
            <person name="Eichinger L."/>
            <person name="Platzer M."/>
            <person name="Noegel A.A."/>
            <person name="Schaap P."/>
            <person name="Gloeckner G."/>
        </authorList>
    </citation>
    <scope>NUCLEOTIDE SEQUENCE [LARGE SCALE GENOMIC DNA]</scope>
    <source>
        <strain evidence="12">SH3</strain>
    </source>
</reference>
<comment type="subunit">
    <text evidence="9">LSm subunits form a heteromer with a doughnut shape.</text>
</comment>
<keyword evidence="4 9" id="KW-0747">Spliceosome</keyword>
<evidence type="ECO:0000256" key="8">
    <source>
        <dbReference type="ARBA" id="ARBA00023274"/>
    </source>
</evidence>
<dbReference type="PROSITE" id="PS52002">
    <property type="entry name" value="SM"/>
    <property type="match status" value="1"/>
</dbReference>
<dbReference type="STRING" id="1054147.F4QEC3"/>
<evidence type="ECO:0000256" key="6">
    <source>
        <dbReference type="ARBA" id="ARBA00023187"/>
    </source>
</evidence>
<dbReference type="Pfam" id="PF01423">
    <property type="entry name" value="LSM"/>
    <property type="match status" value="1"/>
</dbReference>
<dbReference type="SUPFAM" id="SSF50182">
    <property type="entry name" value="Sm-like ribonucleoproteins"/>
    <property type="match status" value="1"/>
</dbReference>